<dbReference type="InterPro" id="IPR015419">
    <property type="entry name" value="CTAG/Pcc1"/>
</dbReference>
<dbReference type="GO" id="GO:0005634">
    <property type="term" value="C:nucleus"/>
    <property type="evidence" value="ECO:0007669"/>
    <property type="project" value="UniProtKB-SubCell"/>
</dbReference>
<accession>J4HUE7</accession>
<dbReference type="Pfam" id="PF09341">
    <property type="entry name" value="Pcc1"/>
    <property type="match status" value="1"/>
</dbReference>
<dbReference type="EMBL" id="HE796965">
    <property type="protein sequence ID" value="CCM00102.1"/>
    <property type="molecule type" value="Genomic_DNA"/>
</dbReference>
<keyword evidence="8" id="KW-1185">Reference proteome</keyword>
<evidence type="ECO:0000256" key="1">
    <source>
        <dbReference type="ARBA" id="ARBA00004123"/>
    </source>
</evidence>
<dbReference type="GeneID" id="24095013"/>
<dbReference type="AlphaFoldDB" id="J4HUE7"/>
<evidence type="ECO:0000256" key="5">
    <source>
        <dbReference type="ARBA" id="ARBA00022694"/>
    </source>
</evidence>
<evidence type="ECO:0000313" key="8">
    <source>
        <dbReference type="Proteomes" id="UP000006352"/>
    </source>
</evidence>
<evidence type="ECO:0000256" key="2">
    <source>
        <dbReference type="ARBA" id="ARBA00004496"/>
    </source>
</evidence>
<dbReference type="GO" id="GO:0070525">
    <property type="term" value="P:tRNA threonylcarbamoyladenosine metabolic process"/>
    <property type="evidence" value="ECO:0007669"/>
    <property type="project" value="TreeGrafter"/>
</dbReference>
<dbReference type="HOGENOM" id="CLU_1069718_0_0_1"/>
<organism evidence="7 8">
    <name type="scientific">Fibroporia radiculosa</name>
    <dbReference type="NCBI Taxonomy" id="599839"/>
    <lineage>
        <taxon>Eukaryota</taxon>
        <taxon>Fungi</taxon>
        <taxon>Dikarya</taxon>
        <taxon>Basidiomycota</taxon>
        <taxon>Agaricomycotina</taxon>
        <taxon>Agaricomycetes</taxon>
        <taxon>Polyporales</taxon>
        <taxon>Fibroporiaceae</taxon>
        <taxon>Fibroporia</taxon>
    </lineage>
</organism>
<dbReference type="OrthoDB" id="10025739at2759"/>
<gene>
    <name evidence="7" type="ORF">FIBRA_02129</name>
</gene>
<protein>
    <submittedName>
        <fullName evidence="7">Uncharacterized protein</fullName>
    </submittedName>
</protein>
<dbReference type="InParanoid" id="J4HUE7"/>
<evidence type="ECO:0000256" key="3">
    <source>
        <dbReference type="ARBA" id="ARBA00007073"/>
    </source>
</evidence>
<dbReference type="PANTHER" id="PTHR31283">
    <property type="entry name" value="EKC/KEOPS COMPLEX SUBUNIT PCC1 FAMILY MEMBER"/>
    <property type="match status" value="1"/>
</dbReference>
<evidence type="ECO:0000256" key="4">
    <source>
        <dbReference type="ARBA" id="ARBA00022490"/>
    </source>
</evidence>
<dbReference type="Proteomes" id="UP000006352">
    <property type="component" value="Unassembled WGS sequence"/>
</dbReference>
<dbReference type="Gene3D" id="3.30.310.50">
    <property type="entry name" value="Alpha-D-phosphohexomutase, C-terminal domain"/>
    <property type="match status" value="1"/>
</dbReference>
<dbReference type="RefSeq" id="XP_012179385.1">
    <property type="nucleotide sequence ID" value="XM_012323995.1"/>
</dbReference>
<dbReference type="FunFam" id="3.30.310.50:FF:000005">
    <property type="entry name" value="L antigen family member 3"/>
    <property type="match status" value="1"/>
</dbReference>
<dbReference type="GO" id="GO:0000408">
    <property type="term" value="C:EKC/KEOPS complex"/>
    <property type="evidence" value="ECO:0007669"/>
    <property type="project" value="TreeGrafter"/>
</dbReference>
<sequence>MWSPASSIRALLAALPVFSGFIVNIELPITHIGSVPFYDPRVLGGSMLDNAGGGYGEPLNVIISGTSSPEVLTENGFIKFALALGFARECLDIHLGAPMPANLGDGNGWVNQTIELRHDYAIGGTCAETIFGGNHLRLFVQNGTEADSGALFLAVSKEEDLEEHHTISPNGYDRGRTIRIPFGSEKHASIAKQVIEVDRELQPQAVKRTLSVEDRTLVANFETLTIRLSRLTVNAFLENVDLVVRTIGEFGENAECGTTT</sequence>
<dbReference type="GO" id="GO:0005737">
    <property type="term" value="C:cytoplasm"/>
    <property type="evidence" value="ECO:0007669"/>
    <property type="project" value="UniProtKB-SubCell"/>
</dbReference>
<name>J4HUE7_9APHY</name>
<evidence type="ECO:0000256" key="6">
    <source>
        <dbReference type="ARBA" id="ARBA00023242"/>
    </source>
</evidence>
<keyword evidence="5" id="KW-0819">tRNA processing</keyword>
<dbReference type="GO" id="GO:0008033">
    <property type="term" value="P:tRNA processing"/>
    <property type="evidence" value="ECO:0007669"/>
    <property type="project" value="UniProtKB-KW"/>
</dbReference>
<comment type="subcellular location">
    <subcellularLocation>
        <location evidence="2">Cytoplasm</location>
    </subcellularLocation>
    <subcellularLocation>
        <location evidence="1">Nucleus</location>
    </subcellularLocation>
</comment>
<proteinExistence type="inferred from homology"/>
<keyword evidence="4" id="KW-0963">Cytoplasm</keyword>
<reference evidence="7 8" key="1">
    <citation type="journal article" date="2012" name="Appl. Environ. Microbiol.">
        <title>Short-read sequencing for genomic analysis of the brown rot fungus Fibroporia radiculosa.</title>
        <authorList>
            <person name="Tang J.D."/>
            <person name="Perkins A.D."/>
            <person name="Sonstegard T.S."/>
            <person name="Schroeder S.G."/>
            <person name="Burgess S.C."/>
            <person name="Diehl S.V."/>
        </authorList>
    </citation>
    <scope>NUCLEOTIDE SEQUENCE [LARGE SCALE GENOMIC DNA]</scope>
    <source>
        <strain evidence="7 8">TFFH 294</strain>
    </source>
</reference>
<evidence type="ECO:0000313" key="7">
    <source>
        <dbReference type="EMBL" id="CCM00102.1"/>
    </source>
</evidence>
<dbReference type="PANTHER" id="PTHR31283:SF5">
    <property type="entry name" value="EKC_KEOPS COMPLEX SUBUNIT LAGE3"/>
    <property type="match status" value="1"/>
</dbReference>
<keyword evidence="6" id="KW-0539">Nucleus</keyword>
<comment type="similarity">
    <text evidence="3">Belongs to the CTAG/PCC1 family.</text>
</comment>